<comment type="subunit">
    <text evidence="10">The complex is composed of six subunits: RnfA, RnfB, RnfC, RnfD, RnfE and RnfG.</text>
</comment>
<dbReference type="Gene3D" id="3.30.70.20">
    <property type="match status" value="1"/>
</dbReference>
<dbReference type="PROSITE" id="PS00198">
    <property type="entry name" value="4FE4S_FER_1"/>
    <property type="match status" value="1"/>
</dbReference>
<feature type="binding site" evidence="10">
    <location>
        <position position="175"/>
    </location>
    <ligand>
        <name>[4Fe-4S] cluster</name>
        <dbReference type="ChEBI" id="CHEBI:49883"/>
        <label>3</label>
    </ligand>
</feature>
<evidence type="ECO:0000256" key="10">
    <source>
        <dbReference type="HAMAP-Rule" id="MF_00463"/>
    </source>
</evidence>
<dbReference type="Gene3D" id="1.10.15.40">
    <property type="entry name" value="Electron transport complex subunit B, putative Fe-S cluster"/>
    <property type="match status" value="1"/>
</dbReference>
<proteinExistence type="inferred from homology"/>
<evidence type="ECO:0000256" key="1">
    <source>
        <dbReference type="ARBA" id="ARBA00022448"/>
    </source>
</evidence>
<dbReference type="KEGG" id="sgp:SpiGrapes_0466"/>
<dbReference type="eggNOG" id="COG2878">
    <property type="taxonomic scope" value="Bacteria"/>
</dbReference>
<keyword evidence="14" id="KW-1185">Reference proteome</keyword>
<feature type="binding site" evidence="10">
    <location>
        <position position="142"/>
    </location>
    <ligand>
        <name>[4Fe-4S] cluster</name>
        <dbReference type="ChEBI" id="CHEBI:49883"/>
        <label>2</label>
    </ligand>
</feature>
<dbReference type="Pfam" id="PF04060">
    <property type="entry name" value="FeS"/>
    <property type="match status" value="1"/>
</dbReference>
<comment type="function">
    <text evidence="10">Part of a membrane-bound complex that couples electron transfer with translocation of ions across the membrane.</text>
</comment>
<feature type="binding site" evidence="10">
    <location>
        <position position="148"/>
    </location>
    <ligand>
        <name>[4Fe-4S] cluster</name>
        <dbReference type="ChEBI" id="CHEBI:49883"/>
        <label>2</label>
    </ligand>
</feature>
<keyword evidence="8 10" id="KW-0411">Iron-sulfur</keyword>
<dbReference type="InterPro" id="IPR017900">
    <property type="entry name" value="4Fe4S_Fe_S_CS"/>
</dbReference>
<dbReference type="RefSeq" id="WP_014269170.1">
    <property type="nucleotide sequence ID" value="NC_016633.1"/>
</dbReference>
<dbReference type="PROSITE" id="PS51656">
    <property type="entry name" value="4FE4S"/>
    <property type="match status" value="1"/>
</dbReference>
<feature type="binding site" evidence="10">
    <location>
        <position position="182"/>
    </location>
    <ligand>
        <name>[4Fe-4S] cluster</name>
        <dbReference type="ChEBI" id="CHEBI:49883"/>
        <label>2</label>
    </ligand>
</feature>
<dbReference type="InterPro" id="IPR010207">
    <property type="entry name" value="Elect_transpt_cplx_RnfB/RsxB"/>
</dbReference>
<dbReference type="HAMAP" id="MF_00463">
    <property type="entry name" value="RsxB_RnfB"/>
    <property type="match status" value="1"/>
</dbReference>
<accession>G8QW78</accession>
<keyword evidence="5 10" id="KW-1278">Translocase</keyword>
<feature type="binding site" evidence="10">
    <location>
        <position position="138"/>
    </location>
    <ligand>
        <name>[4Fe-4S] cluster</name>
        <dbReference type="ChEBI" id="CHEBI:49883"/>
        <label>2</label>
    </ligand>
</feature>
<feature type="binding site" evidence="10">
    <location>
        <position position="51"/>
    </location>
    <ligand>
        <name>[4Fe-4S] cluster</name>
        <dbReference type="ChEBI" id="CHEBI:49883"/>
        <label>1</label>
    </ligand>
</feature>
<feature type="binding site" evidence="10">
    <location>
        <position position="73"/>
    </location>
    <ligand>
        <name>[4Fe-4S] cluster</name>
        <dbReference type="ChEBI" id="CHEBI:49883"/>
        <label>1</label>
    </ligand>
</feature>
<reference evidence="13 14" key="1">
    <citation type="submission" date="2011-11" db="EMBL/GenBank/DDBJ databases">
        <title>Complete sequence of Spirochaeta sp. grapes.</title>
        <authorList>
            <consortium name="US DOE Joint Genome Institute"/>
            <person name="Lucas S."/>
            <person name="Han J."/>
            <person name="Lapidus A."/>
            <person name="Cheng J.-F."/>
            <person name="Goodwin L."/>
            <person name="Pitluck S."/>
            <person name="Peters L."/>
            <person name="Ovchinnikova G."/>
            <person name="Munk A.C."/>
            <person name="Detter J.C."/>
            <person name="Han C."/>
            <person name="Tapia R."/>
            <person name="Land M."/>
            <person name="Hauser L."/>
            <person name="Kyrpides N."/>
            <person name="Ivanova N."/>
            <person name="Pagani I."/>
            <person name="Ritalahtilisa K."/>
            <person name="Loeffler F."/>
            <person name="Woyke T."/>
        </authorList>
    </citation>
    <scope>NUCLEOTIDE SEQUENCE [LARGE SCALE GENOMIC DNA]</scope>
    <source>
        <strain evidence="14">ATCC BAA-1885 / DSM 22778 / Grapes</strain>
    </source>
</reference>
<evidence type="ECO:0000259" key="12">
    <source>
        <dbReference type="PROSITE" id="PS51656"/>
    </source>
</evidence>
<evidence type="ECO:0000256" key="7">
    <source>
        <dbReference type="ARBA" id="ARBA00023004"/>
    </source>
</evidence>
<evidence type="ECO:0000256" key="4">
    <source>
        <dbReference type="ARBA" id="ARBA00022737"/>
    </source>
</evidence>
<evidence type="ECO:0000256" key="2">
    <source>
        <dbReference type="ARBA" id="ARBA00022485"/>
    </source>
</evidence>
<evidence type="ECO:0000256" key="6">
    <source>
        <dbReference type="ARBA" id="ARBA00022982"/>
    </source>
</evidence>
<keyword evidence="7 10" id="KW-0408">Iron</keyword>
<comment type="similarity">
    <text evidence="10">Belongs to the 4Fe4S bacterial-type ferredoxin family. RnfB subfamily.</text>
</comment>
<dbReference type="HOGENOM" id="CLU_053470_0_0_12"/>
<keyword evidence="1 10" id="KW-0813">Transport</keyword>
<dbReference type="GO" id="GO:0046872">
    <property type="term" value="F:metal ion binding"/>
    <property type="evidence" value="ECO:0007669"/>
    <property type="project" value="UniProtKB-KW"/>
</dbReference>
<dbReference type="NCBIfam" id="TIGR01944">
    <property type="entry name" value="rnfB"/>
    <property type="match status" value="1"/>
</dbReference>
<dbReference type="PANTHER" id="PTHR43560:SF1">
    <property type="entry name" value="ION-TRANSLOCATING OXIDOREDUCTASE COMPLEX SUBUNIT B"/>
    <property type="match status" value="1"/>
</dbReference>
<sequence>MNILFAVLVIAALGGIFGYGLSFAEKKLAVKKDERIVELEKIMPGANCGGCGYAGCNAYADAVGNGTAQIGLCNPGGAALVAKMAEIMGQIIDTTDSAKMVAHVMCGGNCEFTNKDYDYKGLADCNAAALLFGGDNTCKSGCLHLGSCIAVCPVGAISKDKDGFIIVDEDLCIGCEKCTKICPNGVIQMMRVDSEYVVDCNSHEPGGKVRKQCTVGCIGCKICENKFPESGCKVENFLSKFDQNVPHSQIAEAAEACPSKCIIKR</sequence>
<dbReference type="GO" id="GO:0022900">
    <property type="term" value="P:electron transport chain"/>
    <property type="evidence" value="ECO:0007669"/>
    <property type="project" value="UniProtKB-UniRule"/>
</dbReference>
<comment type="cofactor">
    <cofactor evidence="10">
        <name>[4Fe-4S] cluster</name>
        <dbReference type="ChEBI" id="CHEBI:49883"/>
    </cofactor>
    <text evidence="10">Binds 3 [4Fe-4S] clusters.</text>
</comment>
<keyword evidence="6 10" id="KW-0249">Electron transport</keyword>
<feature type="binding site" evidence="10">
    <location>
        <position position="172"/>
    </location>
    <ligand>
        <name>[4Fe-4S] cluster</name>
        <dbReference type="ChEBI" id="CHEBI:49883"/>
        <label>3</label>
    </ligand>
</feature>
<feature type="binding site" evidence="10">
    <location>
        <position position="178"/>
    </location>
    <ligand>
        <name>[4Fe-4S] cluster</name>
        <dbReference type="ChEBI" id="CHEBI:49883"/>
        <label>3</label>
    </ligand>
</feature>
<keyword evidence="10" id="KW-0997">Cell inner membrane</keyword>
<protein>
    <recommendedName>
        <fullName evidence="10">Ion-translocating oxidoreductase complex subunit B</fullName>
        <ecNumber evidence="10">7.-.-.-</ecNumber>
    </recommendedName>
    <alternativeName>
        <fullName evidence="10">Rnf electron transport complex subunit B</fullName>
    </alternativeName>
</protein>
<evidence type="ECO:0000313" key="13">
    <source>
        <dbReference type="EMBL" id="AEV28321.1"/>
    </source>
</evidence>
<dbReference type="GO" id="GO:0009055">
    <property type="term" value="F:electron transfer activity"/>
    <property type="evidence" value="ECO:0007669"/>
    <property type="project" value="InterPro"/>
</dbReference>
<keyword evidence="10" id="KW-1003">Cell membrane</keyword>
<feature type="binding site" evidence="10">
    <location>
        <position position="152"/>
    </location>
    <ligand>
        <name>[4Fe-4S] cluster</name>
        <dbReference type="ChEBI" id="CHEBI:49883"/>
        <label>3</label>
    </ligand>
</feature>
<evidence type="ECO:0000259" key="11">
    <source>
        <dbReference type="PROSITE" id="PS51379"/>
    </source>
</evidence>
<evidence type="ECO:0000256" key="5">
    <source>
        <dbReference type="ARBA" id="ARBA00022967"/>
    </source>
</evidence>
<dbReference type="AlphaFoldDB" id="G8QW78"/>
<keyword evidence="2 10" id="KW-0004">4Fe-4S</keyword>
<dbReference type="InterPro" id="IPR050395">
    <property type="entry name" value="4Fe4S_Ferredoxin_RnfB"/>
</dbReference>
<dbReference type="Pfam" id="PF12837">
    <property type="entry name" value="Fer4_6"/>
    <property type="match status" value="1"/>
</dbReference>
<feature type="region of interest" description="Hydrophobic" evidence="10">
    <location>
        <begin position="1"/>
        <end position="25"/>
    </location>
</feature>
<keyword evidence="3 10" id="KW-0479">Metal-binding</keyword>
<dbReference type="Proteomes" id="UP000005632">
    <property type="component" value="Chromosome"/>
</dbReference>
<dbReference type="OrthoDB" id="9789936at2"/>
<dbReference type="GO" id="GO:0005886">
    <property type="term" value="C:plasma membrane"/>
    <property type="evidence" value="ECO:0007669"/>
    <property type="project" value="UniProtKB-SubCell"/>
</dbReference>
<feature type="domain" description="4Fe-4S ferredoxin-type" evidence="11">
    <location>
        <begin position="163"/>
        <end position="192"/>
    </location>
</feature>
<dbReference type="STRING" id="158190.SpiGrapes_0466"/>
<keyword evidence="4 10" id="KW-0677">Repeat</keyword>
<comment type="caution">
    <text evidence="10">Lacks conserved residue(s) required for the propagation of feature annotation.</text>
</comment>
<organism evidence="13 14">
    <name type="scientific">Sphaerochaeta pleomorpha (strain ATCC BAA-1885 / DSM 22778 / Grapes)</name>
    <dbReference type="NCBI Taxonomy" id="158190"/>
    <lineage>
        <taxon>Bacteria</taxon>
        <taxon>Pseudomonadati</taxon>
        <taxon>Spirochaetota</taxon>
        <taxon>Spirochaetia</taxon>
        <taxon>Spirochaetales</taxon>
        <taxon>Sphaerochaetaceae</taxon>
        <taxon>Sphaerochaeta</taxon>
    </lineage>
</organism>
<evidence type="ECO:0000256" key="9">
    <source>
        <dbReference type="ARBA" id="ARBA00023136"/>
    </source>
</evidence>
<dbReference type="GO" id="GO:0051539">
    <property type="term" value="F:4 iron, 4 sulfur cluster binding"/>
    <property type="evidence" value="ECO:0007669"/>
    <property type="project" value="UniProtKB-UniRule"/>
</dbReference>
<evidence type="ECO:0000313" key="14">
    <source>
        <dbReference type="Proteomes" id="UP000005632"/>
    </source>
</evidence>
<dbReference type="PANTHER" id="PTHR43560">
    <property type="entry name" value="ION-TRANSLOCATING OXIDOREDUCTASE COMPLEX SUBUNIT B"/>
    <property type="match status" value="1"/>
</dbReference>
<evidence type="ECO:0000256" key="3">
    <source>
        <dbReference type="ARBA" id="ARBA00022723"/>
    </source>
</evidence>
<dbReference type="InterPro" id="IPR017896">
    <property type="entry name" value="4Fe4S_Fe-S-bd"/>
</dbReference>
<dbReference type="SUPFAM" id="SSF54862">
    <property type="entry name" value="4Fe-4S ferredoxins"/>
    <property type="match status" value="1"/>
</dbReference>
<dbReference type="InterPro" id="IPR007202">
    <property type="entry name" value="4Fe-4S_dom"/>
</dbReference>
<dbReference type="PROSITE" id="PS51379">
    <property type="entry name" value="4FE4S_FER_2"/>
    <property type="match status" value="2"/>
</dbReference>
<gene>
    <name evidence="10" type="primary">rnfB</name>
    <name evidence="13" type="ordered locus">SpiGrapes_0466</name>
</gene>
<feature type="binding site" evidence="10">
    <location>
        <position position="56"/>
    </location>
    <ligand>
        <name>[4Fe-4S] cluster</name>
        <dbReference type="ChEBI" id="CHEBI:49883"/>
        <label>1</label>
    </ligand>
</feature>
<name>G8QW78_SPHPG</name>
<comment type="subcellular location">
    <subcellularLocation>
        <location evidence="10">Cell inner membrane</location>
    </subcellularLocation>
</comment>
<feature type="domain" description="4Fe-4S ferredoxin-type" evidence="11">
    <location>
        <begin position="128"/>
        <end position="162"/>
    </location>
</feature>
<feature type="binding site" evidence="10">
    <location>
        <position position="48"/>
    </location>
    <ligand>
        <name>[4Fe-4S] cluster</name>
        <dbReference type="ChEBI" id="CHEBI:49883"/>
        <label>1</label>
    </ligand>
</feature>
<dbReference type="EMBL" id="CP003155">
    <property type="protein sequence ID" value="AEV28321.1"/>
    <property type="molecule type" value="Genomic_DNA"/>
</dbReference>
<keyword evidence="9 10" id="KW-0472">Membrane</keyword>
<dbReference type="EC" id="7.-.-.-" evidence="10"/>
<evidence type="ECO:0000256" key="8">
    <source>
        <dbReference type="ARBA" id="ARBA00023014"/>
    </source>
</evidence>
<feature type="domain" description="4Fe-4S" evidence="12">
    <location>
        <begin position="31"/>
        <end position="90"/>
    </location>
</feature>